<sequence length="877" mass="93154">MNSSNSAASAGSAPNLAAAGSAAAAALPKLVTPAWPPTSSPERPAATSSSPSIAAAGLATDLDLTTTPPSVTWGPMSPLAAAVASSPMAVSPDGTLAGVRATPISYAIHDCSSAQPPYHAHHIQYSRPHDESSRWTSRSTDQAQYLTVVLPVPAIVTSLVFGKFHKPHVCNLQEFRVFAGMSTDTLTEVFHGGLENTSETETIAVKHRVASTPAGSAFPDWMTPAAFPVQFIKIVPHAAYQRDFPFSIWYLEVHGVADPAIVAQCTREYAHWRDLLALRACLAFTRRRPHLHTAHKALLALAPPGLTIDAPIVAHLFDALVRRADYTQAEAILDEAAARGILGEAIADSPWRPQWRKIVPQGGASPGARAGHQAVLDSVGNAIYLFGGWDGTQDLGDVWRFDLGSEIWTCLARDARTHRGPSPRSCHRAVMDSGRRCMYVLGRYVENGVVAEPDFWRWDVESGRWTCLSEDTAAEGGPATVYDHQMVLDEVEQAIYVFGGRVCGVPASAEGGVRTTEYSGLFKYAIRSGTWEHIQIASTPGSTDVKPRTGHAMTFHARARQLLILGGQRGREAYGHFLAIDVDKHTAAKLPTCAAPSGTAANQRAVLDDETNALLVLSHVVPQPATGGSAAASAVAQHAAAAAAAHAAAGAGNAAITSPVSLTSGHVLADLGHVLVDRDAPRTRASAASTAAARAARASRPALWTYRVSTGEWTRTTITASSVDGEPVARFAHSLTVHTRARTAYLFGGNPNDRTSPQTRLGDMWALDMHAPSLDAVVTGVKFHVRRARLVEMVRRGEVVEALEYLREKVTPVAPSAVEVSELAAGVFLAMGGGGMGQESGDGGWDERLAVFDALVPWFPARMRPPVADVVDVMPIA</sequence>
<keyword evidence="2" id="KW-0677">Repeat</keyword>
<dbReference type="InterPro" id="IPR015915">
    <property type="entry name" value="Kelch-typ_b-propeller"/>
</dbReference>
<feature type="region of interest" description="Disordered" evidence="3">
    <location>
        <begin position="32"/>
        <end position="52"/>
    </location>
</feature>
<keyword evidence="1" id="KW-0880">Kelch repeat</keyword>
<dbReference type="EMBL" id="GG745358">
    <property type="protein sequence ID" value="KNE68882.1"/>
    <property type="molecule type" value="Genomic_DNA"/>
</dbReference>
<reference evidence="6 7" key="1">
    <citation type="submission" date="2009-11" db="EMBL/GenBank/DDBJ databases">
        <title>Annotation of Allomyces macrogynus ATCC 38327.</title>
        <authorList>
            <consortium name="The Broad Institute Genome Sequencing Platform"/>
            <person name="Russ C."/>
            <person name="Cuomo C."/>
            <person name="Burger G."/>
            <person name="Gray M.W."/>
            <person name="Holland P.W.H."/>
            <person name="King N."/>
            <person name="Lang F.B.F."/>
            <person name="Roger A.J."/>
            <person name="Ruiz-Trillo I."/>
            <person name="Young S.K."/>
            <person name="Zeng Q."/>
            <person name="Gargeya S."/>
            <person name="Fitzgerald M."/>
            <person name="Haas B."/>
            <person name="Abouelleil A."/>
            <person name="Alvarado L."/>
            <person name="Arachchi H.M."/>
            <person name="Berlin A."/>
            <person name="Chapman S.B."/>
            <person name="Gearin G."/>
            <person name="Goldberg J."/>
            <person name="Griggs A."/>
            <person name="Gujja S."/>
            <person name="Hansen M."/>
            <person name="Heiman D."/>
            <person name="Howarth C."/>
            <person name="Larimer J."/>
            <person name="Lui A."/>
            <person name="MacDonald P.J.P."/>
            <person name="McCowen C."/>
            <person name="Montmayeur A."/>
            <person name="Murphy C."/>
            <person name="Neiman D."/>
            <person name="Pearson M."/>
            <person name="Priest M."/>
            <person name="Roberts A."/>
            <person name="Saif S."/>
            <person name="Shea T."/>
            <person name="Sisk P."/>
            <person name="Stolte C."/>
            <person name="Sykes S."/>
            <person name="Wortman J."/>
            <person name="Nusbaum C."/>
            <person name="Birren B."/>
        </authorList>
    </citation>
    <scope>NUCLEOTIDE SEQUENCE [LARGE SCALE GENOMIC DNA]</scope>
    <source>
        <strain evidence="6 7">ATCC 38327</strain>
    </source>
</reference>
<evidence type="ECO:0000259" key="5">
    <source>
        <dbReference type="Pfam" id="PF24981"/>
    </source>
</evidence>
<dbReference type="PANTHER" id="PTHR15526:SF5">
    <property type="entry name" value="MUSKELIN"/>
    <property type="match status" value="1"/>
</dbReference>
<dbReference type="Gene3D" id="2.60.120.260">
    <property type="entry name" value="Galactose-binding domain-like"/>
    <property type="match status" value="1"/>
</dbReference>
<gene>
    <name evidence="6" type="ORF">AMAG_13520</name>
</gene>
<dbReference type="SUPFAM" id="SSF50965">
    <property type="entry name" value="Galactose oxidase, central domain"/>
    <property type="match status" value="1"/>
</dbReference>
<evidence type="ECO:0000256" key="2">
    <source>
        <dbReference type="ARBA" id="ARBA00022737"/>
    </source>
</evidence>
<dbReference type="OMA" id="NKQDYKH"/>
<evidence type="ECO:0000313" key="6">
    <source>
        <dbReference type="EMBL" id="KNE68882.1"/>
    </source>
</evidence>
<dbReference type="InterPro" id="IPR011043">
    <property type="entry name" value="Gal_Oxase/kelch_b-propeller"/>
</dbReference>
<dbReference type="PANTHER" id="PTHR15526">
    <property type="entry name" value="MUSKELIN"/>
    <property type="match status" value="1"/>
</dbReference>
<dbReference type="SUPFAM" id="SSF117281">
    <property type="entry name" value="Kelch motif"/>
    <property type="match status" value="1"/>
</dbReference>
<evidence type="ECO:0000259" key="4">
    <source>
        <dbReference type="Pfam" id="PF06588"/>
    </source>
</evidence>
<dbReference type="Pfam" id="PF24981">
    <property type="entry name" value="Beta-prop_ATRN-LZTR1"/>
    <property type="match status" value="1"/>
</dbReference>
<feature type="domain" description="Muskelin N-terminal" evidence="4">
    <location>
        <begin position="104"/>
        <end position="290"/>
    </location>
</feature>
<name>A0A0L0T2D2_ALLM3</name>
<feature type="domain" description="Attractin/MKLN-like beta-propeller" evidence="5">
    <location>
        <begin position="354"/>
        <end position="568"/>
    </location>
</feature>
<dbReference type="InterPro" id="IPR010565">
    <property type="entry name" value="Muskelin_N"/>
</dbReference>
<organism evidence="6 7">
    <name type="scientific">Allomyces macrogynus (strain ATCC 38327)</name>
    <name type="common">Allomyces javanicus var. macrogynus</name>
    <dbReference type="NCBI Taxonomy" id="578462"/>
    <lineage>
        <taxon>Eukaryota</taxon>
        <taxon>Fungi</taxon>
        <taxon>Fungi incertae sedis</taxon>
        <taxon>Blastocladiomycota</taxon>
        <taxon>Blastocladiomycetes</taxon>
        <taxon>Blastocladiales</taxon>
        <taxon>Blastocladiaceae</taxon>
        <taxon>Allomyces</taxon>
    </lineage>
</organism>
<reference evidence="7" key="2">
    <citation type="submission" date="2009-11" db="EMBL/GenBank/DDBJ databases">
        <title>The Genome Sequence of Allomyces macrogynus strain ATCC 38327.</title>
        <authorList>
            <consortium name="The Broad Institute Genome Sequencing Platform"/>
            <person name="Russ C."/>
            <person name="Cuomo C."/>
            <person name="Shea T."/>
            <person name="Young S.K."/>
            <person name="Zeng Q."/>
            <person name="Koehrsen M."/>
            <person name="Haas B."/>
            <person name="Borodovsky M."/>
            <person name="Guigo R."/>
            <person name="Alvarado L."/>
            <person name="Berlin A."/>
            <person name="Borenstein D."/>
            <person name="Chen Z."/>
            <person name="Engels R."/>
            <person name="Freedman E."/>
            <person name="Gellesch M."/>
            <person name="Goldberg J."/>
            <person name="Griggs A."/>
            <person name="Gujja S."/>
            <person name="Heiman D."/>
            <person name="Hepburn T."/>
            <person name="Howarth C."/>
            <person name="Jen D."/>
            <person name="Larson L."/>
            <person name="Lewis B."/>
            <person name="Mehta T."/>
            <person name="Park D."/>
            <person name="Pearson M."/>
            <person name="Roberts A."/>
            <person name="Saif S."/>
            <person name="Shenoy N."/>
            <person name="Sisk P."/>
            <person name="Stolte C."/>
            <person name="Sykes S."/>
            <person name="Walk T."/>
            <person name="White J."/>
            <person name="Yandava C."/>
            <person name="Burger G."/>
            <person name="Gray M.W."/>
            <person name="Holland P.W.H."/>
            <person name="King N."/>
            <person name="Lang F.B.F."/>
            <person name="Roger A.J."/>
            <person name="Ruiz-Trillo I."/>
            <person name="Lander E."/>
            <person name="Nusbaum C."/>
        </authorList>
    </citation>
    <scope>NUCLEOTIDE SEQUENCE [LARGE SCALE GENOMIC DNA]</scope>
    <source>
        <strain evidence="7">ATCC 38327</strain>
    </source>
</reference>
<dbReference type="Pfam" id="PF06588">
    <property type="entry name" value="Muskelin_N"/>
    <property type="match status" value="1"/>
</dbReference>
<accession>A0A0L0T2D2</accession>
<proteinExistence type="predicted"/>
<dbReference type="Gene3D" id="2.120.10.80">
    <property type="entry name" value="Kelch-type beta propeller"/>
    <property type="match status" value="2"/>
</dbReference>
<dbReference type="OrthoDB" id="10052615at2759"/>
<dbReference type="InterPro" id="IPR052456">
    <property type="entry name" value="CTLH_complex_component"/>
</dbReference>
<keyword evidence="7" id="KW-1185">Reference proteome</keyword>
<dbReference type="STRING" id="578462.A0A0L0T2D2"/>
<dbReference type="eggNOG" id="KOG2437">
    <property type="taxonomic scope" value="Eukaryota"/>
</dbReference>
<evidence type="ECO:0000256" key="1">
    <source>
        <dbReference type="ARBA" id="ARBA00022441"/>
    </source>
</evidence>
<protein>
    <submittedName>
        <fullName evidence="6">Uncharacterized protein</fullName>
    </submittedName>
</protein>
<evidence type="ECO:0000313" key="7">
    <source>
        <dbReference type="Proteomes" id="UP000054350"/>
    </source>
</evidence>
<dbReference type="GO" id="GO:0005737">
    <property type="term" value="C:cytoplasm"/>
    <property type="evidence" value="ECO:0007669"/>
    <property type="project" value="TreeGrafter"/>
</dbReference>
<dbReference type="AlphaFoldDB" id="A0A0L0T2D2"/>
<dbReference type="VEuPathDB" id="FungiDB:AMAG_13520"/>
<evidence type="ECO:0000256" key="3">
    <source>
        <dbReference type="SAM" id="MobiDB-lite"/>
    </source>
</evidence>
<dbReference type="InterPro" id="IPR056737">
    <property type="entry name" value="Beta-prop_ATRN-MKLN-like"/>
</dbReference>
<dbReference type="Proteomes" id="UP000054350">
    <property type="component" value="Unassembled WGS sequence"/>
</dbReference>